<dbReference type="SUPFAM" id="SSF117892">
    <property type="entry name" value="Band 7/SPFH domain"/>
    <property type="match status" value="1"/>
</dbReference>
<sequence length="284" mass="31376">MSVSGKEAAAKLAKTLNTAAKYSIALGVIGSLLQTSLYTVEGGHRAVIFNRFTGVEQRVVGEGTHLRIPWVQKPIIYDVRTRPRTISSVTGTKDLQMVNLTLRVLSKPDKQQLPRIYSRLGVDYDERVLPSIGNEVLKAIVAQYNAEQLLTQREKVSRQIRETLTARARAFDIELDDVSMTHLTFGREFAQAIEQKQVAQQEAERSRYIVAIAEQERQAAITRAEGESEAAALVSQALLESGAGFIQLRRIEAAREIAETLSKAPNVIYLPSAHGTNILLNPGL</sequence>
<evidence type="ECO:0000256" key="2">
    <source>
        <dbReference type="RuleBase" id="RU366048"/>
    </source>
</evidence>
<dbReference type="GO" id="GO:0005743">
    <property type="term" value="C:mitochondrial inner membrane"/>
    <property type="evidence" value="ECO:0007669"/>
    <property type="project" value="UniProtKB-SubCell"/>
</dbReference>
<evidence type="ECO:0000313" key="4">
    <source>
        <dbReference type="EMBL" id="KAF6004507.1"/>
    </source>
</evidence>
<keyword evidence="2" id="KW-0472">Membrane</keyword>
<comment type="caution">
    <text evidence="4">The sequence shown here is derived from an EMBL/GenBank/DDBJ whole genome shotgun (WGS) entry which is preliminary data.</text>
</comment>
<dbReference type="Gene3D" id="3.30.479.30">
    <property type="entry name" value="Band 7 domain"/>
    <property type="match status" value="1"/>
</dbReference>
<gene>
    <name evidence="4" type="ORF">F1559_003476</name>
</gene>
<evidence type="ECO:0000313" key="5">
    <source>
        <dbReference type="Proteomes" id="UP000530660"/>
    </source>
</evidence>
<dbReference type="CDD" id="cd03401">
    <property type="entry name" value="SPFH_prohibitin"/>
    <property type="match status" value="1"/>
</dbReference>
<reference evidence="4 5" key="1">
    <citation type="journal article" date="2020" name="J. Phycol.">
        <title>Comparative genome analysis reveals Cyanidiococcus gen. nov., a new extremophilic red algal genus sister to Cyanidioschyzon (Cyanidioschyzonaceae, Rhodophyta).</title>
        <authorList>
            <person name="Liu S.-L."/>
            <person name="Chiang Y.-R."/>
            <person name="Yoon H.S."/>
            <person name="Fu H.-Y."/>
        </authorList>
    </citation>
    <scope>NUCLEOTIDE SEQUENCE [LARGE SCALE GENOMIC DNA]</scope>
    <source>
        <strain evidence="4 5">THAL066</strain>
    </source>
</reference>
<dbReference type="EMBL" id="VWRR01000003">
    <property type="protein sequence ID" value="KAF6004507.1"/>
    <property type="molecule type" value="Genomic_DNA"/>
</dbReference>
<dbReference type="AlphaFoldDB" id="A0A7J7IPP9"/>
<name>A0A7J7IPP9_9RHOD</name>
<dbReference type="InterPro" id="IPR000163">
    <property type="entry name" value="Prohibitin"/>
</dbReference>
<keyword evidence="2" id="KW-0999">Mitochondrion inner membrane</keyword>
<proteinExistence type="inferred from homology"/>
<dbReference type="InterPro" id="IPR001107">
    <property type="entry name" value="Band_7"/>
</dbReference>
<dbReference type="OrthoDB" id="275637at2759"/>
<dbReference type="FunFam" id="3.30.479.30:FF:000001">
    <property type="entry name" value="Prohibitin 2"/>
    <property type="match status" value="1"/>
</dbReference>
<dbReference type="Pfam" id="PF01145">
    <property type="entry name" value="Band_7"/>
    <property type="match status" value="1"/>
</dbReference>
<protein>
    <recommendedName>
        <fullName evidence="2">Prohibitin</fullName>
    </recommendedName>
</protein>
<dbReference type="PANTHER" id="PTHR23222:SF0">
    <property type="entry name" value="PROHIBITIN 1"/>
    <property type="match status" value="1"/>
</dbReference>
<comment type="subcellular location">
    <subcellularLocation>
        <location evidence="2">Mitochondrion inner membrane</location>
    </subcellularLocation>
</comment>
<dbReference type="PRINTS" id="PR00679">
    <property type="entry name" value="PROHIBITIN"/>
</dbReference>
<keyword evidence="2" id="KW-0496">Mitochondrion</keyword>
<evidence type="ECO:0000256" key="1">
    <source>
        <dbReference type="ARBA" id="ARBA00009658"/>
    </source>
</evidence>
<dbReference type="PANTHER" id="PTHR23222">
    <property type="entry name" value="PROHIBITIN"/>
    <property type="match status" value="1"/>
</dbReference>
<dbReference type="GO" id="GO:0007005">
    <property type="term" value="P:mitochondrion organization"/>
    <property type="evidence" value="ECO:0007669"/>
    <property type="project" value="TreeGrafter"/>
</dbReference>
<dbReference type="Proteomes" id="UP000530660">
    <property type="component" value="Unassembled WGS sequence"/>
</dbReference>
<feature type="domain" description="Band 7" evidence="3">
    <location>
        <begin position="36"/>
        <end position="197"/>
    </location>
</feature>
<dbReference type="InterPro" id="IPR036013">
    <property type="entry name" value="Band_7/SPFH_dom_sf"/>
</dbReference>
<organism evidence="4 5">
    <name type="scientific">Cyanidiococcus yangmingshanensis</name>
    <dbReference type="NCBI Taxonomy" id="2690220"/>
    <lineage>
        <taxon>Eukaryota</taxon>
        <taxon>Rhodophyta</taxon>
        <taxon>Bangiophyceae</taxon>
        <taxon>Cyanidiales</taxon>
        <taxon>Cyanidiaceae</taxon>
        <taxon>Cyanidiococcus</taxon>
    </lineage>
</organism>
<dbReference type="SMART" id="SM00244">
    <property type="entry name" value="PHB"/>
    <property type="match status" value="1"/>
</dbReference>
<accession>A0A7J7IPP9</accession>
<comment type="similarity">
    <text evidence="1 2">Belongs to the prohibitin family.</text>
</comment>
<evidence type="ECO:0000259" key="3">
    <source>
        <dbReference type="SMART" id="SM00244"/>
    </source>
</evidence>
<keyword evidence="5" id="KW-1185">Reference proteome</keyword>